<evidence type="ECO:0008006" key="3">
    <source>
        <dbReference type="Google" id="ProtNLM"/>
    </source>
</evidence>
<protein>
    <recommendedName>
        <fullName evidence="3">DUF5753 domain-containing protein</fullName>
    </recommendedName>
</protein>
<name>A0ABP9G219_9SPHI</name>
<keyword evidence="2" id="KW-1185">Reference proteome</keyword>
<sequence length="79" mass="8936">MNTALLSSPIMFVTTYWGSPAFVKVTPTGDLYDLQINDQHMALLSYNNRVLTDVEERLSDSEMLKEISRRIQERAATAA</sequence>
<proteinExistence type="predicted"/>
<dbReference type="RefSeq" id="WP_345331001.1">
    <property type="nucleotide sequence ID" value="NZ_BAABJI010000002.1"/>
</dbReference>
<evidence type="ECO:0000313" key="1">
    <source>
        <dbReference type="EMBL" id="GAA4916049.1"/>
    </source>
</evidence>
<accession>A0ABP9G219</accession>
<gene>
    <name evidence="1" type="ORF">GCM10023313_19490</name>
</gene>
<dbReference type="EMBL" id="BAABJI010000002">
    <property type="protein sequence ID" value="GAA4916049.1"/>
    <property type="molecule type" value="Genomic_DNA"/>
</dbReference>
<reference evidence="2" key="1">
    <citation type="journal article" date="2019" name="Int. J. Syst. Evol. Microbiol.">
        <title>The Global Catalogue of Microorganisms (GCM) 10K type strain sequencing project: providing services to taxonomists for standard genome sequencing and annotation.</title>
        <authorList>
            <consortium name="The Broad Institute Genomics Platform"/>
            <consortium name="The Broad Institute Genome Sequencing Center for Infectious Disease"/>
            <person name="Wu L."/>
            <person name="Ma J."/>
        </authorList>
    </citation>
    <scope>NUCLEOTIDE SEQUENCE [LARGE SCALE GENOMIC DNA]</scope>
    <source>
        <strain evidence="2">JCM 18283</strain>
    </source>
</reference>
<organism evidence="1 2">
    <name type="scientific">Mucilaginibacter defluvii</name>
    <dbReference type="NCBI Taxonomy" id="1196019"/>
    <lineage>
        <taxon>Bacteria</taxon>
        <taxon>Pseudomonadati</taxon>
        <taxon>Bacteroidota</taxon>
        <taxon>Sphingobacteriia</taxon>
        <taxon>Sphingobacteriales</taxon>
        <taxon>Sphingobacteriaceae</taxon>
        <taxon>Mucilaginibacter</taxon>
    </lineage>
</organism>
<evidence type="ECO:0000313" key="2">
    <source>
        <dbReference type="Proteomes" id="UP001501436"/>
    </source>
</evidence>
<comment type="caution">
    <text evidence="1">The sequence shown here is derived from an EMBL/GenBank/DDBJ whole genome shotgun (WGS) entry which is preliminary data.</text>
</comment>
<dbReference type="Proteomes" id="UP001501436">
    <property type="component" value="Unassembled WGS sequence"/>
</dbReference>